<dbReference type="InterPro" id="IPR021497">
    <property type="entry name" value="GTA_holin_3TM"/>
</dbReference>
<dbReference type="AlphaFoldDB" id="A0A222FFM9"/>
<reference evidence="1 2" key="1">
    <citation type="submission" date="2017-07" db="EMBL/GenBank/DDBJ databases">
        <title>Annotated genome sequence of Bacterioplanes sanyensis isolated from Red Sea.</title>
        <authorList>
            <person name="Rehman Z.U."/>
        </authorList>
    </citation>
    <scope>NUCLEOTIDE SEQUENCE [LARGE SCALE GENOMIC DNA]</scope>
    <source>
        <strain evidence="1 2">NV9</strain>
    </source>
</reference>
<protein>
    <recommendedName>
        <fullName evidence="3">Holin of 3TMs, for gene-transfer release</fullName>
    </recommendedName>
</protein>
<dbReference type="Pfam" id="PF11351">
    <property type="entry name" value="GTA_holin_3TM"/>
    <property type="match status" value="1"/>
</dbReference>
<accession>A0A222FFM9</accession>
<gene>
    <name evidence="1" type="ORF">CHH28_03890</name>
</gene>
<proteinExistence type="predicted"/>
<dbReference type="RefSeq" id="WP_094059076.1">
    <property type="nucleotide sequence ID" value="NZ_CP022530.1"/>
</dbReference>
<evidence type="ECO:0008006" key="3">
    <source>
        <dbReference type="Google" id="ProtNLM"/>
    </source>
</evidence>
<dbReference type="EMBL" id="CP022530">
    <property type="protein sequence ID" value="ASP37867.1"/>
    <property type="molecule type" value="Genomic_DNA"/>
</dbReference>
<organism evidence="1 2">
    <name type="scientific">Bacterioplanes sanyensis</name>
    <dbReference type="NCBI Taxonomy" id="1249553"/>
    <lineage>
        <taxon>Bacteria</taxon>
        <taxon>Pseudomonadati</taxon>
        <taxon>Pseudomonadota</taxon>
        <taxon>Gammaproteobacteria</taxon>
        <taxon>Oceanospirillales</taxon>
        <taxon>Oceanospirillaceae</taxon>
        <taxon>Bacterioplanes</taxon>
    </lineage>
</organism>
<keyword evidence="2" id="KW-1185">Reference proteome</keyword>
<dbReference type="Proteomes" id="UP000202440">
    <property type="component" value="Chromosome"/>
</dbReference>
<sequence length="129" mass="14527">MLWDSTFDSILKNVTKLIDNLHTSNEEKAKIQSQLGVAEITLKKAILASEQAIIDSQQKVLVQEAKGESWLQRNWRPITMLTFLVLVVLDTFGLTQFRLSDQAWSLLQIGIGGYVVGRSCEKLVPVLKK</sequence>
<dbReference type="KEGG" id="bsan:CHH28_03890"/>
<name>A0A222FFM9_9GAMM</name>
<evidence type="ECO:0000313" key="2">
    <source>
        <dbReference type="Proteomes" id="UP000202440"/>
    </source>
</evidence>
<evidence type="ECO:0000313" key="1">
    <source>
        <dbReference type="EMBL" id="ASP37867.1"/>
    </source>
</evidence>
<dbReference type="OrthoDB" id="1551130at2"/>